<keyword evidence="3 5" id="KW-0133">Cell shape</keyword>
<dbReference type="AlphaFoldDB" id="A0A4Y7XF07"/>
<proteinExistence type="inferred from homology"/>
<dbReference type="Gene3D" id="2.40.10.340">
    <property type="entry name" value="Rod shape-determining protein MreC, domain 1"/>
    <property type="match status" value="1"/>
</dbReference>
<dbReference type="OrthoDB" id="9808025at2"/>
<sequence length="285" mass="31635">MQSNIFSRQPPAIRSFTLALIACFVLIFINWRYEDYVTPVRSLVHRAFNPIYALASYPVLSGDWFRQQSKSEDQLRRENTAMRAELLQNRVRLQKLSELSAENTRLRGLLNTPLIIDGRMLISEVIGTDTDPLRQILIINKGRLEQVKTGQTILDDKGIMGQVIDVYPHSARVMLLSDKEHAISVRIERTGMRGIVAGTGDSGRLAMQYVPNTADIKVGDRLISSGLGEQFPAGYPVGKVTAIARHGAGEFASIDVKPLAQLEGGHHVVVLFSEPLALEQPYATS</sequence>
<comment type="caution">
    <text evidence="8">The sequence shown here is derived from an EMBL/GenBank/DDBJ whole genome shotgun (WGS) entry which is preliminary data.</text>
</comment>
<dbReference type="Proteomes" id="UP000297834">
    <property type="component" value="Unassembled WGS sequence"/>
</dbReference>
<keyword evidence="6" id="KW-0472">Membrane</keyword>
<keyword evidence="6" id="KW-0812">Transmembrane</keyword>
<comment type="similarity">
    <text evidence="1 5">Belongs to the MreC family.</text>
</comment>
<dbReference type="RefSeq" id="WP_134243287.1">
    <property type="nucleotide sequence ID" value="NZ_SNTY01000008.1"/>
</dbReference>
<dbReference type="InterPro" id="IPR055342">
    <property type="entry name" value="MreC_beta-barrel_core"/>
</dbReference>
<dbReference type="InterPro" id="IPR042175">
    <property type="entry name" value="Cell/Rod_MreC_2"/>
</dbReference>
<dbReference type="PANTHER" id="PTHR34138:SF1">
    <property type="entry name" value="CELL SHAPE-DETERMINING PROTEIN MREC"/>
    <property type="match status" value="1"/>
</dbReference>
<evidence type="ECO:0000313" key="8">
    <source>
        <dbReference type="EMBL" id="TEU30407.1"/>
    </source>
</evidence>
<dbReference type="GO" id="GO:0008360">
    <property type="term" value="P:regulation of cell shape"/>
    <property type="evidence" value="ECO:0007669"/>
    <property type="project" value="UniProtKB-KW"/>
</dbReference>
<evidence type="ECO:0000256" key="2">
    <source>
        <dbReference type="ARBA" id="ARBA00013855"/>
    </source>
</evidence>
<reference evidence="8 9" key="1">
    <citation type="submission" date="2019-03" db="EMBL/GenBank/DDBJ databases">
        <title>Alkanindiges illinoisensis: a potential pathogenic isolated from ascites of a gastric cancer patient with abdominal metastasis.</title>
        <authorList>
            <person name="Hu X."/>
            <person name="Yang B."/>
            <person name="Yan X."/>
            <person name="Lin L."/>
            <person name="Zhao H."/>
            <person name="Zhou F."/>
            <person name="Su B."/>
            <person name="Chen J."/>
            <person name="Rui Y."/>
            <person name="Wang Q."/>
            <person name="Zheng L."/>
        </authorList>
    </citation>
    <scope>NUCLEOTIDE SEQUENCE [LARGE SCALE GENOMIC DNA]</scope>
    <source>
        <strain evidence="8 9">NFYY 23406</strain>
    </source>
</reference>
<dbReference type="Pfam" id="PF04085">
    <property type="entry name" value="MreC"/>
    <property type="match status" value="1"/>
</dbReference>
<comment type="function">
    <text evidence="5">Involved in formation and maintenance of cell shape.</text>
</comment>
<dbReference type="Gene3D" id="2.40.10.350">
    <property type="entry name" value="Rod shape-determining protein MreC, domain 2"/>
    <property type="match status" value="1"/>
</dbReference>
<dbReference type="NCBIfam" id="TIGR00219">
    <property type="entry name" value="mreC"/>
    <property type="match status" value="1"/>
</dbReference>
<evidence type="ECO:0000313" key="9">
    <source>
        <dbReference type="Proteomes" id="UP000297834"/>
    </source>
</evidence>
<dbReference type="InterPro" id="IPR007221">
    <property type="entry name" value="MreC"/>
</dbReference>
<evidence type="ECO:0000256" key="5">
    <source>
        <dbReference type="PIRNR" id="PIRNR038471"/>
    </source>
</evidence>
<evidence type="ECO:0000259" key="7">
    <source>
        <dbReference type="Pfam" id="PF04085"/>
    </source>
</evidence>
<evidence type="ECO:0000256" key="4">
    <source>
        <dbReference type="ARBA" id="ARBA00032089"/>
    </source>
</evidence>
<dbReference type="STRING" id="1120977.GCA_000619845_01463"/>
<dbReference type="EMBL" id="SNTY01000008">
    <property type="protein sequence ID" value="TEU30407.1"/>
    <property type="molecule type" value="Genomic_DNA"/>
</dbReference>
<gene>
    <name evidence="8" type="primary">mreC</name>
    <name evidence="8" type="ORF">E2B99_01760</name>
</gene>
<keyword evidence="6" id="KW-1133">Transmembrane helix</keyword>
<dbReference type="GO" id="GO:0005886">
    <property type="term" value="C:plasma membrane"/>
    <property type="evidence" value="ECO:0007669"/>
    <property type="project" value="TreeGrafter"/>
</dbReference>
<evidence type="ECO:0000256" key="6">
    <source>
        <dbReference type="SAM" id="Phobius"/>
    </source>
</evidence>
<dbReference type="PANTHER" id="PTHR34138">
    <property type="entry name" value="CELL SHAPE-DETERMINING PROTEIN MREC"/>
    <property type="match status" value="1"/>
</dbReference>
<dbReference type="PIRSF" id="PIRSF038471">
    <property type="entry name" value="MreC"/>
    <property type="match status" value="1"/>
</dbReference>
<protein>
    <recommendedName>
        <fullName evidence="2 5">Cell shape-determining protein MreC</fullName>
    </recommendedName>
    <alternativeName>
        <fullName evidence="4 5">Cell shape protein MreC</fullName>
    </alternativeName>
</protein>
<dbReference type="InterPro" id="IPR042177">
    <property type="entry name" value="Cell/Rod_1"/>
</dbReference>
<evidence type="ECO:0000256" key="1">
    <source>
        <dbReference type="ARBA" id="ARBA00009369"/>
    </source>
</evidence>
<feature type="transmembrane region" description="Helical" evidence="6">
    <location>
        <begin position="12"/>
        <end position="33"/>
    </location>
</feature>
<organism evidence="8 9">
    <name type="scientific">Alkanindiges illinoisensis</name>
    <dbReference type="NCBI Taxonomy" id="197183"/>
    <lineage>
        <taxon>Bacteria</taxon>
        <taxon>Pseudomonadati</taxon>
        <taxon>Pseudomonadota</taxon>
        <taxon>Gammaproteobacteria</taxon>
        <taxon>Moraxellales</taxon>
        <taxon>Moraxellaceae</taxon>
        <taxon>Alkanindiges</taxon>
    </lineage>
</organism>
<accession>A0A4Y7XF07</accession>
<name>A0A4Y7XF07_9GAMM</name>
<feature type="domain" description="Rod shape-determining protein MreC beta-barrel core" evidence="7">
    <location>
        <begin position="125"/>
        <end position="271"/>
    </location>
</feature>
<evidence type="ECO:0000256" key="3">
    <source>
        <dbReference type="ARBA" id="ARBA00022960"/>
    </source>
</evidence>
<keyword evidence="9" id="KW-1185">Reference proteome</keyword>